<keyword evidence="1" id="KW-0433">Leucine-rich repeat</keyword>
<sequence>MSPMVEIFSVQRTHLNNSNTVLKAVNRLTNLETLILTDNEITKISNNSFNGKQRKLQTIELRNNNINDLDNFAFNDLPNVSSIDLDFNNISTIKNDTFVFRRKVNYILNIRLQNNNLNAKSFEVNSFANISPIVFLYLANNQIQYFDENVFKPIFEMKKDLVITAWNNPFRCDCKMKWLLENPFYLERITGIVCADRRSLWTYTVDQLLEC</sequence>
<dbReference type="SMART" id="SM00369">
    <property type="entry name" value="LRR_TYP"/>
    <property type="match status" value="4"/>
</dbReference>
<evidence type="ECO:0000313" key="3">
    <source>
        <dbReference type="EMBL" id="RWS24481.1"/>
    </source>
</evidence>
<dbReference type="Proteomes" id="UP000288716">
    <property type="component" value="Unassembled WGS sequence"/>
</dbReference>
<dbReference type="GO" id="GO:0004497">
    <property type="term" value="F:monooxygenase activity"/>
    <property type="evidence" value="ECO:0007669"/>
    <property type="project" value="UniProtKB-KW"/>
</dbReference>
<dbReference type="Gene3D" id="3.80.10.10">
    <property type="entry name" value="Ribonuclease Inhibitor"/>
    <property type="match status" value="1"/>
</dbReference>
<dbReference type="EMBL" id="NCKV01004820">
    <property type="protein sequence ID" value="RWS24481.1"/>
    <property type="molecule type" value="Genomic_DNA"/>
</dbReference>
<dbReference type="AlphaFoldDB" id="A0A443SAA8"/>
<keyword evidence="2" id="KW-0677">Repeat</keyword>
<comment type="caution">
    <text evidence="3">The sequence shown here is derived from an EMBL/GenBank/DDBJ whole genome shotgun (WGS) entry which is preliminary data.</text>
</comment>
<dbReference type="PANTHER" id="PTHR24366">
    <property type="entry name" value="IG(IMMUNOGLOBULIN) AND LRR(LEUCINE RICH REPEAT) DOMAINS"/>
    <property type="match status" value="1"/>
</dbReference>
<accession>A0A443SAA8</accession>
<organism evidence="3 4">
    <name type="scientific">Leptotrombidium deliense</name>
    <dbReference type="NCBI Taxonomy" id="299467"/>
    <lineage>
        <taxon>Eukaryota</taxon>
        <taxon>Metazoa</taxon>
        <taxon>Ecdysozoa</taxon>
        <taxon>Arthropoda</taxon>
        <taxon>Chelicerata</taxon>
        <taxon>Arachnida</taxon>
        <taxon>Acari</taxon>
        <taxon>Acariformes</taxon>
        <taxon>Trombidiformes</taxon>
        <taxon>Prostigmata</taxon>
        <taxon>Anystina</taxon>
        <taxon>Parasitengona</taxon>
        <taxon>Trombiculoidea</taxon>
        <taxon>Trombiculidae</taxon>
        <taxon>Leptotrombidium</taxon>
    </lineage>
</organism>
<name>A0A443SAA8_9ACAR</name>
<keyword evidence="3" id="KW-0503">Monooxygenase</keyword>
<dbReference type="InterPro" id="IPR032675">
    <property type="entry name" value="LRR_dom_sf"/>
</dbReference>
<protein>
    <submittedName>
        <fullName evidence="3">Oplophorus-luciferin 2-monooxygenase non-catalytic subunit-like protein</fullName>
    </submittedName>
</protein>
<proteinExistence type="predicted"/>
<dbReference type="PROSITE" id="PS51450">
    <property type="entry name" value="LRR"/>
    <property type="match status" value="2"/>
</dbReference>
<evidence type="ECO:0000256" key="1">
    <source>
        <dbReference type="ARBA" id="ARBA00022614"/>
    </source>
</evidence>
<dbReference type="STRING" id="299467.A0A443SAA8"/>
<keyword evidence="4" id="KW-1185">Reference proteome</keyword>
<dbReference type="Pfam" id="PF13855">
    <property type="entry name" value="LRR_8"/>
    <property type="match status" value="1"/>
</dbReference>
<dbReference type="InterPro" id="IPR003591">
    <property type="entry name" value="Leu-rich_rpt_typical-subtyp"/>
</dbReference>
<keyword evidence="3" id="KW-0560">Oxidoreductase</keyword>
<dbReference type="InterPro" id="IPR001611">
    <property type="entry name" value="Leu-rich_rpt"/>
</dbReference>
<dbReference type="PANTHER" id="PTHR24366:SF168">
    <property type="entry name" value="GH22922P-RELATED"/>
    <property type="match status" value="1"/>
</dbReference>
<reference evidence="3 4" key="1">
    <citation type="journal article" date="2018" name="Gigascience">
        <title>Genomes of trombidid mites reveal novel predicted allergens and laterally-transferred genes associated with secondary metabolism.</title>
        <authorList>
            <person name="Dong X."/>
            <person name="Chaisiri K."/>
            <person name="Xia D."/>
            <person name="Armstrong S.D."/>
            <person name="Fang Y."/>
            <person name="Donnelly M.J."/>
            <person name="Kadowaki T."/>
            <person name="McGarry J.W."/>
            <person name="Darby A.C."/>
            <person name="Makepeace B.L."/>
        </authorList>
    </citation>
    <scope>NUCLEOTIDE SEQUENCE [LARGE SCALE GENOMIC DNA]</scope>
    <source>
        <strain evidence="3">UoL-UT</strain>
    </source>
</reference>
<dbReference type="SUPFAM" id="SSF52058">
    <property type="entry name" value="L domain-like"/>
    <property type="match status" value="1"/>
</dbReference>
<dbReference type="OrthoDB" id="10061535at2759"/>
<evidence type="ECO:0000256" key="2">
    <source>
        <dbReference type="ARBA" id="ARBA00022737"/>
    </source>
</evidence>
<dbReference type="VEuPathDB" id="VectorBase:LDEU007560"/>
<gene>
    <name evidence="3" type="ORF">B4U80_13866</name>
</gene>
<evidence type="ECO:0000313" key="4">
    <source>
        <dbReference type="Proteomes" id="UP000288716"/>
    </source>
</evidence>